<protein>
    <recommendedName>
        <fullName evidence="6">NACHT domain-containing protein</fullName>
    </recommendedName>
</protein>
<evidence type="ECO:0008006" key="6">
    <source>
        <dbReference type="Google" id="ProtNLM"/>
    </source>
</evidence>
<evidence type="ECO:0000259" key="3">
    <source>
        <dbReference type="Pfam" id="PF25053"/>
    </source>
</evidence>
<reference evidence="4" key="1">
    <citation type="journal article" date="2023" name="Mol. Phylogenet. Evol.">
        <title>Genome-scale phylogeny and comparative genomics of the fungal order Sordariales.</title>
        <authorList>
            <person name="Hensen N."/>
            <person name="Bonometti L."/>
            <person name="Westerberg I."/>
            <person name="Brannstrom I.O."/>
            <person name="Guillou S."/>
            <person name="Cros-Aarteil S."/>
            <person name="Calhoun S."/>
            <person name="Haridas S."/>
            <person name="Kuo A."/>
            <person name="Mondo S."/>
            <person name="Pangilinan J."/>
            <person name="Riley R."/>
            <person name="LaButti K."/>
            <person name="Andreopoulos B."/>
            <person name="Lipzen A."/>
            <person name="Chen C."/>
            <person name="Yan M."/>
            <person name="Daum C."/>
            <person name="Ng V."/>
            <person name="Clum A."/>
            <person name="Steindorff A."/>
            <person name="Ohm R.A."/>
            <person name="Martin F."/>
            <person name="Silar P."/>
            <person name="Natvig D.O."/>
            <person name="Lalanne C."/>
            <person name="Gautier V."/>
            <person name="Ament-Velasquez S.L."/>
            <person name="Kruys A."/>
            <person name="Hutchinson M.I."/>
            <person name="Powell A.J."/>
            <person name="Barry K."/>
            <person name="Miller A.N."/>
            <person name="Grigoriev I.V."/>
            <person name="Debuchy R."/>
            <person name="Gladieux P."/>
            <person name="Hiltunen Thoren M."/>
            <person name="Johannesson H."/>
        </authorList>
    </citation>
    <scope>NUCLEOTIDE SEQUENCE</scope>
    <source>
        <strain evidence="4">PSN243</strain>
    </source>
</reference>
<proteinExistence type="predicted"/>
<dbReference type="AlphaFoldDB" id="A0AAV9GQ18"/>
<keyword evidence="5" id="KW-1185">Reference proteome</keyword>
<evidence type="ECO:0000313" key="5">
    <source>
        <dbReference type="Proteomes" id="UP001321760"/>
    </source>
</evidence>
<dbReference type="InterPro" id="IPR027417">
    <property type="entry name" value="P-loop_NTPase"/>
</dbReference>
<dbReference type="EMBL" id="MU865933">
    <property type="protein sequence ID" value="KAK4450287.1"/>
    <property type="molecule type" value="Genomic_DNA"/>
</dbReference>
<dbReference type="InterPro" id="IPR056693">
    <property type="entry name" value="DUF7791"/>
</dbReference>
<accession>A0AAV9GQ18</accession>
<evidence type="ECO:0000313" key="4">
    <source>
        <dbReference type="EMBL" id="KAK4450287.1"/>
    </source>
</evidence>
<evidence type="ECO:0000256" key="1">
    <source>
        <dbReference type="ARBA" id="ARBA00022737"/>
    </source>
</evidence>
<comment type="caution">
    <text evidence="4">The sequence shown here is derived from an EMBL/GenBank/DDBJ whole genome shotgun (WGS) entry which is preliminary data.</text>
</comment>
<gene>
    <name evidence="4" type="ORF">QBC34DRAFT_403202</name>
</gene>
<dbReference type="Pfam" id="PF25053">
    <property type="entry name" value="DUF7791"/>
    <property type="match status" value="1"/>
</dbReference>
<sequence>MAEAVAALGVAANILQFLDYGSRFITQAWRIHKAGSDGIDGIPSLQAMTKDLQDVLSDLQKQKAGDNPGLARLSEDCSDVARRLLASIDCICIPQGGRKRDAIKTTFKVAWQRDRIKELQRDLDGFRQQLSLHLLASLRQMASRSVREQNAILEMLGVETREIKRMIGAAHEQQDAFGMSVLKFLTNSVPSAARSTYRDSLMQDLLIRIYQSKGGEDEQTMPDAAPTPTSLRRGEVEVQFFARLRFIGMDDGETRIPEAYERTLLWVYEDPPEAYNQTWSNFRRFLESNDDHLYWVTGKAGSGKSTLMKFVTNEPDPDVAQTSRRSSKRVGIDAGTMSYQYLSRWSGEAKIYTAVFYFWNSGVRMLTTQVGLFRSVLYQLLSQEPGLVRQVASSRWEALCYFSEDPKDFTEAELRRMLISTVQFLSQRGRVCLFIDGLDEFESDKNPARLIDLVLELARDTQNVKLCISSRPWVAFENAFQGNPSLRLENLTRKDIVHFVSTELCSNANFKDLESQQPDFAKEIAETIVQRSSGVFLWVNLVVSSLLEGMSTGDRVRDLRKRLDRLPDRLEELYEKILLSLDSAFLEDAARYFSIVRHASEPVSILLLSYMDEDCPDYVLSQPITPLSDEQTKLRTDTMRKRLNHRTKGLLEVQQPLDMHAHGTVQYLHRTVKDYIESGEAKAIVKLSADDSYDIDLVFCASYLSLIKGLSHARLYKSEFSWLIRQCLTSAMAVAKPSSRDKLHLVLDEVDRVGILLATQVATNPVARDQFCEEVRLLLESGVWVLAEEPTFEPSQLNHFATAQISATTFGRTFLSLAVKCGLSDYVAAKTNRGALVQRASIYTDKAISMGFKPRVRHSVWPLLLDAVLAVNVEPDMVHVLLSAGADPNFKLDGNANHTPWIKAVEWAILRYRGYFHNQNAKRPWPSNEDEMASTSELSPSKLETFRESIYDVAWSQTEWVQRSWTALYEADWSGANDSVYRKPDPDFLRKPPCRPVIREMIDQGAVAKSTFLMPVIKRMCGVNGFVTEGDKIMASFRQLRRERRIGSKAG</sequence>
<dbReference type="PANTHER" id="PTHR10039">
    <property type="entry name" value="AMELOGENIN"/>
    <property type="match status" value="1"/>
</dbReference>
<dbReference type="Gene3D" id="3.40.50.300">
    <property type="entry name" value="P-loop containing nucleotide triphosphate hydrolases"/>
    <property type="match status" value="1"/>
</dbReference>
<organism evidence="4 5">
    <name type="scientific">Podospora aff. communis PSN243</name>
    <dbReference type="NCBI Taxonomy" id="3040156"/>
    <lineage>
        <taxon>Eukaryota</taxon>
        <taxon>Fungi</taxon>
        <taxon>Dikarya</taxon>
        <taxon>Ascomycota</taxon>
        <taxon>Pezizomycotina</taxon>
        <taxon>Sordariomycetes</taxon>
        <taxon>Sordariomycetidae</taxon>
        <taxon>Sordariales</taxon>
        <taxon>Podosporaceae</taxon>
        <taxon>Podospora</taxon>
    </lineage>
</organism>
<keyword evidence="1" id="KW-0677">Repeat</keyword>
<dbReference type="SUPFAM" id="SSF52540">
    <property type="entry name" value="P-loop containing nucleoside triphosphate hydrolases"/>
    <property type="match status" value="1"/>
</dbReference>
<name>A0AAV9GQ18_9PEZI</name>
<dbReference type="Pfam" id="PF24883">
    <property type="entry name" value="NPHP3_N"/>
    <property type="match status" value="1"/>
</dbReference>
<dbReference type="Proteomes" id="UP001321760">
    <property type="component" value="Unassembled WGS sequence"/>
</dbReference>
<evidence type="ECO:0000259" key="2">
    <source>
        <dbReference type="Pfam" id="PF24883"/>
    </source>
</evidence>
<feature type="domain" description="Nephrocystin 3-like N-terminal" evidence="2">
    <location>
        <begin position="280"/>
        <end position="471"/>
    </location>
</feature>
<dbReference type="InterPro" id="IPR056884">
    <property type="entry name" value="NPHP3-like_N"/>
</dbReference>
<reference evidence="4" key="2">
    <citation type="submission" date="2023-05" db="EMBL/GenBank/DDBJ databases">
        <authorList>
            <consortium name="Lawrence Berkeley National Laboratory"/>
            <person name="Steindorff A."/>
            <person name="Hensen N."/>
            <person name="Bonometti L."/>
            <person name="Westerberg I."/>
            <person name="Brannstrom I.O."/>
            <person name="Guillou S."/>
            <person name="Cros-Aarteil S."/>
            <person name="Calhoun S."/>
            <person name="Haridas S."/>
            <person name="Kuo A."/>
            <person name="Mondo S."/>
            <person name="Pangilinan J."/>
            <person name="Riley R."/>
            <person name="Labutti K."/>
            <person name="Andreopoulos B."/>
            <person name="Lipzen A."/>
            <person name="Chen C."/>
            <person name="Yanf M."/>
            <person name="Daum C."/>
            <person name="Ng V."/>
            <person name="Clum A."/>
            <person name="Ohm R."/>
            <person name="Martin F."/>
            <person name="Silar P."/>
            <person name="Natvig D."/>
            <person name="Lalanne C."/>
            <person name="Gautier V."/>
            <person name="Ament-Velasquez S.L."/>
            <person name="Kruys A."/>
            <person name="Hutchinson M.I."/>
            <person name="Powell A.J."/>
            <person name="Barry K."/>
            <person name="Miller A.N."/>
            <person name="Grigoriev I.V."/>
            <person name="Debuchy R."/>
            <person name="Gladieux P."/>
            <person name="Thoren M.H."/>
            <person name="Johannesson H."/>
        </authorList>
    </citation>
    <scope>NUCLEOTIDE SEQUENCE</scope>
    <source>
        <strain evidence="4">PSN243</strain>
    </source>
</reference>
<feature type="domain" description="DUF7791" evidence="3">
    <location>
        <begin position="580"/>
        <end position="710"/>
    </location>
</feature>
<dbReference type="PANTHER" id="PTHR10039:SF5">
    <property type="entry name" value="NACHT DOMAIN-CONTAINING PROTEIN"/>
    <property type="match status" value="1"/>
</dbReference>